<dbReference type="InterPro" id="IPR011009">
    <property type="entry name" value="Kinase-like_dom_sf"/>
</dbReference>
<keyword evidence="3" id="KW-1185">Reference proteome</keyword>
<proteinExistence type="predicted"/>
<evidence type="ECO:0000313" key="3">
    <source>
        <dbReference type="Proteomes" id="UP000701801"/>
    </source>
</evidence>
<sequence length="284" mass="32537">MASFNLYHETATDDEIAAFCLTPNHISLSEACYDNHVVRLSDEAVVKFGIGVKEEEAESQRRAHELINNNIVRIPLVYRFFTKEQQGYIVMEYMQGRVMEPVENSFLRNRIADILAHLANIRGSMPGPLGGGVSCGILWSEHSEEPFLHTVKDMENWFNMRLKKQDPKLIFSESELVLCHLDIAPRNFLLLHDNSICLLDWASAGFYPRVFEVCTLRITHGLKDSFHEDVLKLGDLTEKEEFQITSMILAYSNSVRYHFGPIQTLHETNLVPVLEHQDDDPSDD</sequence>
<protein>
    <recommendedName>
        <fullName evidence="1">Aminoglycoside phosphotransferase domain-containing protein</fullName>
    </recommendedName>
</protein>
<dbReference type="SUPFAM" id="SSF56112">
    <property type="entry name" value="Protein kinase-like (PK-like)"/>
    <property type="match status" value="1"/>
</dbReference>
<dbReference type="OrthoDB" id="4177236at2759"/>
<evidence type="ECO:0000313" key="2">
    <source>
        <dbReference type="EMBL" id="CAG8980232.1"/>
    </source>
</evidence>
<organism evidence="2 3">
    <name type="scientific">Hymenoscyphus albidus</name>
    <dbReference type="NCBI Taxonomy" id="595503"/>
    <lineage>
        <taxon>Eukaryota</taxon>
        <taxon>Fungi</taxon>
        <taxon>Dikarya</taxon>
        <taxon>Ascomycota</taxon>
        <taxon>Pezizomycotina</taxon>
        <taxon>Leotiomycetes</taxon>
        <taxon>Helotiales</taxon>
        <taxon>Helotiaceae</taxon>
        <taxon>Hymenoscyphus</taxon>
    </lineage>
</organism>
<accession>A0A9N9LV32</accession>
<dbReference type="Gene3D" id="3.90.1200.10">
    <property type="match status" value="1"/>
</dbReference>
<dbReference type="Proteomes" id="UP000701801">
    <property type="component" value="Unassembled WGS sequence"/>
</dbReference>
<reference evidence="2" key="1">
    <citation type="submission" date="2021-07" db="EMBL/GenBank/DDBJ databases">
        <authorList>
            <person name="Durling M."/>
        </authorList>
    </citation>
    <scope>NUCLEOTIDE SEQUENCE</scope>
</reference>
<dbReference type="AlphaFoldDB" id="A0A9N9LV32"/>
<dbReference type="EMBL" id="CAJVRM010000370">
    <property type="protein sequence ID" value="CAG8980232.1"/>
    <property type="molecule type" value="Genomic_DNA"/>
</dbReference>
<dbReference type="PANTHER" id="PTHR21310">
    <property type="entry name" value="AMINOGLYCOSIDE PHOSPHOTRANSFERASE-RELATED-RELATED"/>
    <property type="match status" value="1"/>
</dbReference>
<dbReference type="PANTHER" id="PTHR21310:SF39">
    <property type="entry name" value="AMINOGLYCOSIDE PHOSPHOTRANSFERASE DOMAIN-CONTAINING PROTEIN"/>
    <property type="match status" value="1"/>
</dbReference>
<dbReference type="InterPro" id="IPR002575">
    <property type="entry name" value="Aminoglycoside_PTrfase"/>
</dbReference>
<comment type="caution">
    <text evidence="2">The sequence shown here is derived from an EMBL/GenBank/DDBJ whole genome shotgun (WGS) entry which is preliminary data.</text>
</comment>
<feature type="domain" description="Aminoglycoside phosphotransferase" evidence="1">
    <location>
        <begin position="33"/>
        <end position="216"/>
    </location>
</feature>
<gene>
    <name evidence="2" type="ORF">HYALB_00009814</name>
</gene>
<dbReference type="InterPro" id="IPR051678">
    <property type="entry name" value="AGP_Transferase"/>
</dbReference>
<name>A0A9N9LV32_9HELO</name>
<evidence type="ECO:0000259" key="1">
    <source>
        <dbReference type="Pfam" id="PF01636"/>
    </source>
</evidence>
<dbReference type="Pfam" id="PF01636">
    <property type="entry name" value="APH"/>
    <property type="match status" value="1"/>
</dbReference>